<organism evidence="2 3">
    <name type="scientific">Citrobacter telavivensis</name>
    <dbReference type="NCBI Taxonomy" id="2653932"/>
    <lineage>
        <taxon>Bacteria</taxon>
        <taxon>Pseudomonadati</taxon>
        <taxon>Pseudomonadota</taxon>
        <taxon>Gammaproteobacteria</taxon>
        <taxon>Enterobacterales</taxon>
        <taxon>Enterobacteriaceae</taxon>
        <taxon>Citrobacter</taxon>
    </lineage>
</organism>
<accession>A0A6L5EG85</accession>
<proteinExistence type="predicted"/>
<evidence type="ECO:0000313" key="3">
    <source>
        <dbReference type="Proteomes" id="UP000475079"/>
    </source>
</evidence>
<evidence type="ECO:0000313" key="2">
    <source>
        <dbReference type="EMBL" id="MPQ54366.1"/>
    </source>
</evidence>
<gene>
    <name evidence="2" type="ORF">GBB84_26155</name>
</gene>
<name>A0A6L5EG85_9ENTR</name>
<sequence length="100" mass="10971">MTRYIQSVPCNKKLFHGIQVITGFMLAVVFRSITHLPAALLATISVIILLTGNERLLSVPAELSSASPDAIIIMLKNMLLSAWSLAILLTLVERLYGLHN</sequence>
<dbReference type="EMBL" id="WHIY01000028">
    <property type="protein sequence ID" value="MPQ54366.1"/>
    <property type="molecule type" value="Genomic_DNA"/>
</dbReference>
<keyword evidence="3" id="KW-1185">Reference proteome</keyword>
<feature type="transmembrane region" description="Helical" evidence="1">
    <location>
        <begin position="70"/>
        <end position="92"/>
    </location>
</feature>
<keyword evidence="1" id="KW-0472">Membrane</keyword>
<protein>
    <submittedName>
        <fullName evidence="2">Uncharacterized protein</fullName>
    </submittedName>
</protein>
<keyword evidence="1" id="KW-1133">Transmembrane helix</keyword>
<comment type="caution">
    <text evidence="2">The sequence shown here is derived from an EMBL/GenBank/DDBJ whole genome shotgun (WGS) entry which is preliminary data.</text>
</comment>
<reference evidence="2 3" key="1">
    <citation type="submission" date="2019-10" db="EMBL/GenBank/DDBJ databases">
        <title>Characterization of a new Citrobacter species.</title>
        <authorList>
            <person name="Goncalves Ribeiro T."/>
            <person name="Izdebski R."/>
            <person name="Urbanowicz P."/>
            <person name="Carmeli Y."/>
            <person name="Gniadkowski M."/>
            <person name="Peixe L."/>
        </authorList>
    </citation>
    <scope>NUCLEOTIDE SEQUENCE [LARGE SCALE GENOMIC DNA]</scope>
    <source>
        <strain evidence="2 3">NMI7905_11</strain>
    </source>
</reference>
<dbReference type="AlphaFoldDB" id="A0A6L5EG85"/>
<keyword evidence="1" id="KW-0812">Transmembrane</keyword>
<feature type="transmembrane region" description="Helical" evidence="1">
    <location>
        <begin position="21"/>
        <end position="50"/>
    </location>
</feature>
<dbReference type="Proteomes" id="UP000475079">
    <property type="component" value="Unassembled WGS sequence"/>
</dbReference>
<dbReference type="RefSeq" id="WP_048242243.1">
    <property type="nucleotide sequence ID" value="NZ_WHIY01000028.1"/>
</dbReference>
<evidence type="ECO:0000256" key="1">
    <source>
        <dbReference type="SAM" id="Phobius"/>
    </source>
</evidence>